<dbReference type="GO" id="GO:0003677">
    <property type="term" value="F:DNA binding"/>
    <property type="evidence" value="ECO:0007669"/>
    <property type="project" value="UniProtKB-KW"/>
</dbReference>
<dbReference type="Pfam" id="PF04082">
    <property type="entry name" value="Fungal_trans"/>
    <property type="match status" value="1"/>
</dbReference>
<dbReference type="EMBL" id="BSXU01004602">
    <property type="protein sequence ID" value="GMG45715.1"/>
    <property type="molecule type" value="Genomic_DNA"/>
</dbReference>
<organism evidence="7 8">
    <name type="scientific">Ambrosiozyma monospora</name>
    <name type="common">Yeast</name>
    <name type="synonym">Endomycopsis monosporus</name>
    <dbReference type="NCBI Taxonomy" id="43982"/>
    <lineage>
        <taxon>Eukaryota</taxon>
        <taxon>Fungi</taxon>
        <taxon>Dikarya</taxon>
        <taxon>Ascomycota</taxon>
        <taxon>Saccharomycotina</taxon>
        <taxon>Pichiomycetes</taxon>
        <taxon>Pichiales</taxon>
        <taxon>Pichiaceae</taxon>
        <taxon>Ambrosiozyma</taxon>
    </lineage>
</organism>
<protein>
    <submittedName>
        <fullName evidence="7">Unnamed protein product</fullName>
    </submittedName>
</protein>
<keyword evidence="1" id="KW-0862">Zinc</keyword>
<dbReference type="PANTHER" id="PTHR47171:SF3">
    <property type="entry name" value="FARA-RELATED"/>
    <property type="match status" value="1"/>
</dbReference>
<accession>A0A9W7DJB9</accession>
<dbReference type="PANTHER" id="PTHR47171">
    <property type="entry name" value="FARA-RELATED"/>
    <property type="match status" value="1"/>
</dbReference>
<dbReference type="GO" id="GO:0006351">
    <property type="term" value="P:DNA-templated transcription"/>
    <property type="evidence" value="ECO:0007669"/>
    <property type="project" value="InterPro"/>
</dbReference>
<dbReference type="InterPro" id="IPR007219">
    <property type="entry name" value="XnlR_reg_dom"/>
</dbReference>
<evidence type="ECO:0000256" key="1">
    <source>
        <dbReference type="ARBA" id="ARBA00022833"/>
    </source>
</evidence>
<evidence type="ECO:0000313" key="7">
    <source>
        <dbReference type="EMBL" id="GMG45715.1"/>
    </source>
</evidence>
<evidence type="ECO:0000256" key="2">
    <source>
        <dbReference type="ARBA" id="ARBA00023015"/>
    </source>
</evidence>
<keyword evidence="5" id="KW-0539">Nucleus</keyword>
<dbReference type="OrthoDB" id="5121955at2759"/>
<dbReference type="InterPro" id="IPR052073">
    <property type="entry name" value="Amide_Lactam_Regulators"/>
</dbReference>
<dbReference type="Proteomes" id="UP001165063">
    <property type="component" value="Unassembled WGS sequence"/>
</dbReference>
<sequence>MDKDLYEFLEKKGAFEKPPEKQQRHLIQLYLDNLYPIMPVVDRNILDEFEYISPMLLNALMLAGVRYDENLKDREIRITAEKFRKKCKLLEIAENNKITLIQSYLLLSIHEETPEGPMMAREYLCKASTLIVGLGLHNFAANNNHKTTPGLQKSLNSDFKLTYTRSLLSRLFWTSFCCDRMTTVTSAAAMYYHKIDLIVDQPTLDDFDNNERDYEIFKRYHSICELLERIINVVYRIPGYRSIDYSLEKDLLYWRPKNFHSDKRQLIGEPYCAFFEILISFAIILYLRSKVDFMSMLENGADKKEMVLSNTPLTDNKMQILTNASKLIIDSLDIQPVEHVVIIQAVLHVVVLLHLEIKTREKVMVDSTIISTSDCGDPSNLLGFKKELYDTCLKYLKDNSNKWFLSAASYYLCKVLLHKRNSVDDNITFSSEDQTPIDLMAFMSEQPYMDLDSFW</sequence>
<evidence type="ECO:0000256" key="5">
    <source>
        <dbReference type="ARBA" id="ARBA00023242"/>
    </source>
</evidence>
<keyword evidence="4" id="KW-0804">Transcription</keyword>
<comment type="caution">
    <text evidence="7">The sequence shown here is derived from an EMBL/GenBank/DDBJ whole genome shotgun (WGS) entry which is preliminary data.</text>
</comment>
<keyword evidence="3" id="KW-0238">DNA-binding</keyword>
<evidence type="ECO:0000256" key="3">
    <source>
        <dbReference type="ARBA" id="ARBA00023125"/>
    </source>
</evidence>
<name>A0A9W7DJB9_AMBMO</name>
<gene>
    <name evidence="7" type="ORF">Amon01_000682100</name>
</gene>
<dbReference type="GO" id="GO:0008270">
    <property type="term" value="F:zinc ion binding"/>
    <property type="evidence" value="ECO:0007669"/>
    <property type="project" value="InterPro"/>
</dbReference>
<evidence type="ECO:0000313" key="8">
    <source>
        <dbReference type="Proteomes" id="UP001165063"/>
    </source>
</evidence>
<dbReference type="AlphaFoldDB" id="A0A9W7DJB9"/>
<feature type="domain" description="Xylanolytic transcriptional activator regulatory" evidence="6">
    <location>
        <begin position="27"/>
        <end position="221"/>
    </location>
</feature>
<keyword evidence="2" id="KW-0805">Transcription regulation</keyword>
<keyword evidence="8" id="KW-1185">Reference proteome</keyword>
<dbReference type="CDD" id="cd12148">
    <property type="entry name" value="fungal_TF_MHR"/>
    <property type="match status" value="1"/>
</dbReference>
<evidence type="ECO:0000256" key="4">
    <source>
        <dbReference type="ARBA" id="ARBA00023163"/>
    </source>
</evidence>
<proteinExistence type="predicted"/>
<evidence type="ECO:0000259" key="6">
    <source>
        <dbReference type="Pfam" id="PF04082"/>
    </source>
</evidence>
<reference evidence="7" key="1">
    <citation type="submission" date="2023-04" db="EMBL/GenBank/DDBJ databases">
        <title>Ambrosiozyma monospora NBRC 1965.</title>
        <authorList>
            <person name="Ichikawa N."/>
            <person name="Sato H."/>
            <person name="Tonouchi N."/>
        </authorList>
    </citation>
    <scope>NUCLEOTIDE SEQUENCE</scope>
    <source>
        <strain evidence="7">NBRC 1965</strain>
    </source>
</reference>